<dbReference type="PANTHER" id="PTHR33112">
    <property type="entry name" value="DOMAIN PROTEIN, PUTATIVE-RELATED"/>
    <property type="match status" value="1"/>
</dbReference>
<organism evidence="2 3">
    <name type="scientific">Oculimacula yallundae</name>
    <dbReference type="NCBI Taxonomy" id="86028"/>
    <lineage>
        <taxon>Eukaryota</taxon>
        <taxon>Fungi</taxon>
        <taxon>Dikarya</taxon>
        <taxon>Ascomycota</taxon>
        <taxon>Pezizomycotina</taxon>
        <taxon>Leotiomycetes</taxon>
        <taxon>Helotiales</taxon>
        <taxon>Ploettnerulaceae</taxon>
        <taxon>Oculimacula</taxon>
    </lineage>
</organism>
<name>A0ABR4BTN2_9HELO</name>
<evidence type="ECO:0000313" key="2">
    <source>
        <dbReference type="EMBL" id="KAL2061000.1"/>
    </source>
</evidence>
<evidence type="ECO:0000259" key="1">
    <source>
        <dbReference type="Pfam" id="PF06985"/>
    </source>
</evidence>
<evidence type="ECO:0000313" key="3">
    <source>
        <dbReference type="Proteomes" id="UP001595075"/>
    </source>
</evidence>
<sequence>MSSRLCETCNLLFTGPLLLRQEAPHHQSYESITSAASRGCYVCRIITRSDAWASLHADSHFKLSSYLEPLLGNLAGWFNLTLDAVESEVVSSGGSEEGDHDPVVVVPGRIADAKEQADRVLPELEPQPSAPIWSFSIQPAKDVERNIGDHVPPNEFRLSSLLQLGQQWLHKCRTEHFTCNNQNPNFRPTRLLEIVDKHRGRIMSSEELIASQQYATLSHCWGKSRILTLTTSNIDQLKSGIKLSELPTSYQEAILVCNKFGYRYIWIDSLCIIQDSIEDWHTEAMAMRHVYRNSMLNIAAAAAAENTNSSFTARDASTISPLPISIQWEDHEPRKYYLSNANAYRDEVAFSPLRRRAWVVQEVWLASHNLYLTKNQLWWKCCEVEASEAYPEGLPEVMSAQGSLTGFGKQRYDRAGLHHSWNRLVETYSACSLTIPSDKLIAFAGIAQHFEHLLGNNDDNYAADIYAAGLWCSQLPRALCWFSTKESQAHRPSAYRAPSWSWASLEGSIRFGQNPPESERGSIKLLCSVLEVKTQPVNQDSTGSLTGGSITLHGSLTRIGYWNDRMTVEDSDGKLSLIPGADTMAYSLDEEHWTLVDDDETTHPGWSYMDGLTLQDLKSGRMDRTVRRTAHWIDGEYYPIFSLPVMSWIGMGKPWMKGLILFRVEVEGVHTYQRIGRFTARGSIPIFRLTESPAESVLIV</sequence>
<comment type="caution">
    <text evidence="2">The sequence shown here is derived from an EMBL/GenBank/DDBJ whole genome shotgun (WGS) entry which is preliminary data.</text>
</comment>
<dbReference type="PANTHER" id="PTHR33112:SF11">
    <property type="entry name" value="HETEROKARYON INCOMPATIBILITY DOMAIN-CONTAINING PROTEIN"/>
    <property type="match status" value="1"/>
</dbReference>
<accession>A0ABR4BTN2</accession>
<dbReference type="Proteomes" id="UP001595075">
    <property type="component" value="Unassembled WGS sequence"/>
</dbReference>
<gene>
    <name evidence="2" type="ORF">VTL71DRAFT_9052</name>
</gene>
<keyword evidence="3" id="KW-1185">Reference proteome</keyword>
<protein>
    <recommendedName>
        <fullName evidence="1">Heterokaryon incompatibility domain-containing protein</fullName>
    </recommendedName>
</protein>
<proteinExistence type="predicted"/>
<feature type="domain" description="Heterokaryon incompatibility" evidence="1">
    <location>
        <begin position="214"/>
        <end position="362"/>
    </location>
</feature>
<dbReference type="InterPro" id="IPR010730">
    <property type="entry name" value="HET"/>
</dbReference>
<reference evidence="2 3" key="1">
    <citation type="journal article" date="2024" name="Commun. Biol.">
        <title>Comparative genomic analysis of thermophilic fungi reveals convergent evolutionary adaptations and gene losses.</title>
        <authorList>
            <person name="Steindorff A.S."/>
            <person name="Aguilar-Pontes M.V."/>
            <person name="Robinson A.J."/>
            <person name="Andreopoulos B."/>
            <person name="LaButti K."/>
            <person name="Kuo A."/>
            <person name="Mondo S."/>
            <person name="Riley R."/>
            <person name="Otillar R."/>
            <person name="Haridas S."/>
            <person name="Lipzen A."/>
            <person name="Grimwood J."/>
            <person name="Schmutz J."/>
            <person name="Clum A."/>
            <person name="Reid I.D."/>
            <person name="Moisan M.C."/>
            <person name="Butler G."/>
            <person name="Nguyen T.T.M."/>
            <person name="Dewar K."/>
            <person name="Conant G."/>
            <person name="Drula E."/>
            <person name="Henrissat B."/>
            <person name="Hansel C."/>
            <person name="Singer S."/>
            <person name="Hutchinson M.I."/>
            <person name="de Vries R.P."/>
            <person name="Natvig D.O."/>
            <person name="Powell A.J."/>
            <person name="Tsang A."/>
            <person name="Grigoriev I.V."/>
        </authorList>
    </citation>
    <scope>NUCLEOTIDE SEQUENCE [LARGE SCALE GENOMIC DNA]</scope>
    <source>
        <strain evidence="2 3">CBS 494.80</strain>
    </source>
</reference>
<dbReference type="EMBL" id="JAZHXI010000020">
    <property type="protein sequence ID" value="KAL2061000.1"/>
    <property type="molecule type" value="Genomic_DNA"/>
</dbReference>
<dbReference type="Pfam" id="PF06985">
    <property type="entry name" value="HET"/>
    <property type="match status" value="1"/>
</dbReference>